<proteinExistence type="predicted"/>
<reference evidence="3 4" key="1">
    <citation type="journal article" date="2018" name="Evol. Lett.">
        <title>Horizontal gene cluster transfer increased hallucinogenic mushroom diversity.</title>
        <authorList>
            <person name="Reynolds H.T."/>
            <person name="Vijayakumar V."/>
            <person name="Gluck-Thaler E."/>
            <person name="Korotkin H.B."/>
            <person name="Matheny P.B."/>
            <person name="Slot J.C."/>
        </authorList>
    </citation>
    <scope>NUCLEOTIDE SEQUENCE [LARGE SCALE GENOMIC DNA]</scope>
    <source>
        <strain evidence="3 4">SRW20</strain>
    </source>
</reference>
<dbReference type="AlphaFoldDB" id="A0A409YMX2"/>
<feature type="transmembrane region" description="Helical" evidence="2">
    <location>
        <begin position="310"/>
        <end position="333"/>
    </location>
</feature>
<accession>A0A409YMX2</accession>
<evidence type="ECO:0000313" key="4">
    <source>
        <dbReference type="Proteomes" id="UP000284706"/>
    </source>
</evidence>
<dbReference type="OrthoDB" id="2576334at2759"/>
<feature type="region of interest" description="Disordered" evidence="1">
    <location>
        <begin position="611"/>
        <end position="994"/>
    </location>
</feature>
<dbReference type="EMBL" id="NHYE01000633">
    <property type="protein sequence ID" value="PPR04378.1"/>
    <property type="molecule type" value="Genomic_DNA"/>
</dbReference>
<evidence type="ECO:0000256" key="2">
    <source>
        <dbReference type="SAM" id="Phobius"/>
    </source>
</evidence>
<feature type="compositionally biased region" description="Basic residues" evidence="1">
    <location>
        <begin position="451"/>
        <end position="461"/>
    </location>
</feature>
<feature type="compositionally biased region" description="Low complexity" evidence="1">
    <location>
        <begin position="653"/>
        <end position="666"/>
    </location>
</feature>
<feature type="compositionally biased region" description="Polar residues" evidence="1">
    <location>
        <begin position="484"/>
        <end position="503"/>
    </location>
</feature>
<dbReference type="Gene3D" id="2.60.120.260">
    <property type="entry name" value="Galactose-binding domain-like"/>
    <property type="match status" value="2"/>
</dbReference>
<feature type="compositionally biased region" description="Low complexity" evidence="1">
    <location>
        <begin position="1073"/>
        <end position="1096"/>
    </location>
</feature>
<evidence type="ECO:0000313" key="3">
    <source>
        <dbReference type="EMBL" id="PPR04378.1"/>
    </source>
</evidence>
<feature type="compositionally biased region" description="Basic and acidic residues" evidence="1">
    <location>
        <begin position="875"/>
        <end position="884"/>
    </location>
</feature>
<feature type="compositionally biased region" description="Polar residues" evidence="1">
    <location>
        <begin position="620"/>
        <end position="631"/>
    </location>
</feature>
<protein>
    <submittedName>
        <fullName evidence="3">Uncharacterized protein</fullName>
    </submittedName>
</protein>
<keyword evidence="2" id="KW-0812">Transmembrane</keyword>
<organism evidence="3 4">
    <name type="scientific">Gymnopilus dilepis</name>
    <dbReference type="NCBI Taxonomy" id="231916"/>
    <lineage>
        <taxon>Eukaryota</taxon>
        <taxon>Fungi</taxon>
        <taxon>Dikarya</taxon>
        <taxon>Basidiomycota</taxon>
        <taxon>Agaricomycotina</taxon>
        <taxon>Agaricomycetes</taxon>
        <taxon>Agaricomycetidae</taxon>
        <taxon>Agaricales</taxon>
        <taxon>Agaricineae</taxon>
        <taxon>Hymenogastraceae</taxon>
        <taxon>Gymnopilus</taxon>
    </lineage>
</organism>
<gene>
    <name evidence="3" type="ORF">CVT26_004215</name>
</gene>
<name>A0A409YMX2_9AGAR</name>
<feature type="compositionally biased region" description="Basic and acidic residues" evidence="1">
    <location>
        <begin position="418"/>
        <end position="427"/>
    </location>
</feature>
<sequence length="1111" mass="120026">METSVQFDVDDTSPTISYSPFRDTLSTPDLSAGWNPYYNLSGFVHAQGEVGNGTSLHITSLDGASLALQFRGTGIELRGNVTLASYAVSVDGQVMSPPASTSQNNVLANIQNLQDGAHNVTLTAKIPQGQNPPNSSMLVFERALILSSPIPVSSNVTFQPQQIDDSEIAFLGRWTFDTIPSGASFHTSKTAGDRAVTVFNGTTFIMQGMTSPDAGSYSVTLDNITTTLNGTSSFTVYDSLLFFASELNSTTEHTVIIENIDGGQLSLLSGGVNVFIPLKRVSQSATPPSSSDGGERVGATTETSFPEGTIAAFILSGILGFILLTGCLFYFLYYRPKMRRRRQIASDRIQRSPKEQEAGVVLDIGPNVGTLSKHMDYDEEDIDQVPTHRHSAMSGFTRWRREAVHGSTGGDSLPVHFRRSESDEKNPEYNAEVRPGSGRSSDAPSSSSSAKRARAKRKGKMRQIMGRSWSPSFMVDLPLRRSRPTTSEQPISPGVTSIGNLSSFVAAEPSPQKTRNVDPPSYAASISNHDSLRQSNSDPSSGIPSGPRSVSVNASYPRIHYREDSRGFLLHEDQPDSDQDSQRADLPPQHQHHHHQIHLSDAIPMMPLARHHEGSRSTDDNPSITEPSSMRQVLRSLSPRTSETPQHHSQRRSTTVVESSESQSESPGEFPPLHMFLEDEPGDQSARSKQLPRTPSADESSEDDAAATKDGLYLSVRTTSPFRIDFDSGSTRSPLSDGEAASTEAPYFTAVSGSAKKEPSRKASKGSSGRSARVPLPEFVQGTSRLPFRLTPMTWRPVSPPQQQSSSGQGSGVTSFLDFSSSREGSMRSHSNRPGTSGSESMFEARLSMPGPMEPRSRWSNTTAPTHRTGTAGSENDRPIDENRLSVPGPMEPRSRWSNTTVPTIATGPAPSAMAYQVVQSSAEQHEEPPSSPEAPSNDSNTFPIPVQITIPSADIAPADDVPGIEPNPNRRSQTSNQSSNFTQAGEPLHVHPVLENLESPTDSVPMTMSDIHFVNSEGEENPQSRRTTGVSSLQPIAPYEDFRPRPFDPSILVSRVLGISPTSPTTPRPGHARSASAAAAFSSFPSSSSQRPSHTQSHDRLNNDSGPSPS</sequence>
<feature type="compositionally biased region" description="Low complexity" evidence="1">
    <location>
        <begin position="436"/>
        <end position="450"/>
    </location>
</feature>
<feature type="region of interest" description="Disordered" evidence="1">
    <location>
        <begin position="1015"/>
        <end position="1111"/>
    </location>
</feature>
<keyword evidence="4" id="KW-1185">Reference proteome</keyword>
<feature type="region of interest" description="Disordered" evidence="1">
    <location>
        <begin position="404"/>
        <end position="556"/>
    </location>
</feature>
<dbReference type="Proteomes" id="UP000284706">
    <property type="component" value="Unassembled WGS sequence"/>
</dbReference>
<keyword evidence="2" id="KW-0472">Membrane</keyword>
<evidence type="ECO:0000256" key="1">
    <source>
        <dbReference type="SAM" id="MobiDB-lite"/>
    </source>
</evidence>
<comment type="caution">
    <text evidence="3">The sequence shown here is derived from an EMBL/GenBank/DDBJ whole genome shotgun (WGS) entry which is preliminary data.</text>
</comment>
<dbReference type="STRING" id="231916.A0A409YMX2"/>
<feature type="compositionally biased region" description="Polar residues" evidence="1">
    <location>
        <begin position="858"/>
        <end position="874"/>
    </location>
</feature>
<feature type="compositionally biased region" description="Polar residues" evidence="1">
    <location>
        <begin position="524"/>
        <end position="554"/>
    </location>
</feature>
<feature type="compositionally biased region" description="Polar residues" evidence="1">
    <location>
        <begin position="1025"/>
        <end position="1035"/>
    </location>
</feature>
<feature type="region of interest" description="Disordered" evidence="1">
    <location>
        <begin position="570"/>
        <end position="597"/>
    </location>
</feature>
<dbReference type="InParanoid" id="A0A409YMX2"/>
<keyword evidence="2" id="KW-1133">Transmembrane helix</keyword>
<feature type="compositionally biased region" description="Low complexity" evidence="1">
    <location>
        <begin position="968"/>
        <end position="981"/>
    </location>
</feature>